<evidence type="ECO:0000259" key="12">
    <source>
        <dbReference type="PROSITE" id="PS51217"/>
    </source>
</evidence>
<dbReference type="InterPro" id="IPR014017">
    <property type="entry name" value="DNA_helicase_UvrD-like_C"/>
</dbReference>
<dbReference type="EC" id="5.6.2.4" evidence="8"/>
<dbReference type="Gene3D" id="1.10.486.10">
    <property type="entry name" value="PCRA, domain 4"/>
    <property type="match status" value="1"/>
</dbReference>
<comment type="similarity">
    <text evidence="1">Belongs to the helicase family. UvrD subfamily.</text>
</comment>
<name>A0ABQ4DP47_9CELL</name>
<keyword evidence="6" id="KW-0413">Isomerase</keyword>
<dbReference type="RefSeq" id="WP_203675405.1">
    <property type="nucleotide sequence ID" value="NZ_BONP01000020.1"/>
</dbReference>
<keyword evidence="3 10" id="KW-0378">Hydrolase</keyword>
<evidence type="ECO:0000256" key="6">
    <source>
        <dbReference type="ARBA" id="ARBA00023235"/>
    </source>
</evidence>
<evidence type="ECO:0000259" key="11">
    <source>
        <dbReference type="PROSITE" id="PS51198"/>
    </source>
</evidence>
<evidence type="ECO:0000256" key="7">
    <source>
        <dbReference type="ARBA" id="ARBA00034617"/>
    </source>
</evidence>
<dbReference type="PANTHER" id="PTHR11070:SF69">
    <property type="entry name" value="ATP-DEPENDENT DNA HELICASE UVRD2"/>
    <property type="match status" value="1"/>
</dbReference>
<keyword evidence="2 10" id="KW-0547">Nucleotide-binding</keyword>
<keyword evidence="5 10" id="KW-0067">ATP-binding</keyword>
<evidence type="ECO:0000313" key="14">
    <source>
        <dbReference type="Proteomes" id="UP000614741"/>
    </source>
</evidence>
<comment type="catalytic activity">
    <reaction evidence="9">
        <text>ATP + H2O = ADP + phosphate + H(+)</text>
        <dbReference type="Rhea" id="RHEA:13065"/>
        <dbReference type="ChEBI" id="CHEBI:15377"/>
        <dbReference type="ChEBI" id="CHEBI:15378"/>
        <dbReference type="ChEBI" id="CHEBI:30616"/>
        <dbReference type="ChEBI" id="CHEBI:43474"/>
        <dbReference type="ChEBI" id="CHEBI:456216"/>
        <dbReference type="EC" id="5.6.2.4"/>
    </reaction>
</comment>
<dbReference type="PROSITE" id="PS51217">
    <property type="entry name" value="UVRD_HELICASE_CTER"/>
    <property type="match status" value="1"/>
</dbReference>
<evidence type="ECO:0000313" key="13">
    <source>
        <dbReference type="EMBL" id="GIG41109.1"/>
    </source>
</evidence>
<dbReference type="InterPro" id="IPR027417">
    <property type="entry name" value="P-loop_NTPase"/>
</dbReference>
<dbReference type="InterPro" id="IPR000212">
    <property type="entry name" value="DNA_helicase_UvrD/REP"/>
</dbReference>
<dbReference type="PANTHER" id="PTHR11070">
    <property type="entry name" value="UVRD / RECB / PCRA DNA HELICASE FAMILY MEMBER"/>
    <property type="match status" value="1"/>
</dbReference>
<reference evidence="13 14" key="1">
    <citation type="submission" date="2021-01" db="EMBL/GenBank/DDBJ databases">
        <title>Whole genome shotgun sequence of Cellulomonas phragmiteti NBRC 110785.</title>
        <authorList>
            <person name="Komaki H."/>
            <person name="Tamura T."/>
        </authorList>
    </citation>
    <scope>NUCLEOTIDE SEQUENCE [LARGE SCALE GENOMIC DNA]</scope>
    <source>
        <strain evidence="13 14">NBRC 110785</strain>
    </source>
</reference>
<evidence type="ECO:0000256" key="4">
    <source>
        <dbReference type="ARBA" id="ARBA00022806"/>
    </source>
</evidence>
<dbReference type="Pfam" id="PF13361">
    <property type="entry name" value="UvrD_C"/>
    <property type="match status" value="2"/>
</dbReference>
<dbReference type="Gene3D" id="3.40.50.300">
    <property type="entry name" value="P-loop containing nucleotide triphosphate hydrolases"/>
    <property type="match status" value="3"/>
</dbReference>
<dbReference type="Gene3D" id="1.10.10.160">
    <property type="match status" value="1"/>
</dbReference>
<dbReference type="SUPFAM" id="SSF52540">
    <property type="entry name" value="P-loop containing nucleoside triphosphate hydrolases"/>
    <property type="match status" value="1"/>
</dbReference>
<evidence type="ECO:0000256" key="1">
    <source>
        <dbReference type="ARBA" id="ARBA00009922"/>
    </source>
</evidence>
<organism evidence="13 14">
    <name type="scientific">Cellulomonas phragmiteti</name>
    <dbReference type="NCBI Taxonomy" id="478780"/>
    <lineage>
        <taxon>Bacteria</taxon>
        <taxon>Bacillati</taxon>
        <taxon>Actinomycetota</taxon>
        <taxon>Actinomycetes</taxon>
        <taxon>Micrococcales</taxon>
        <taxon>Cellulomonadaceae</taxon>
        <taxon>Cellulomonas</taxon>
    </lineage>
</organism>
<evidence type="ECO:0000256" key="5">
    <source>
        <dbReference type="ARBA" id="ARBA00022840"/>
    </source>
</evidence>
<proteinExistence type="inferred from homology"/>
<protein>
    <recommendedName>
        <fullName evidence="8">DNA 3'-5' helicase</fullName>
        <ecNumber evidence="8">5.6.2.4</ecNumber>
    </recommendedName>
</protein>
<accession>A0ABQ4DP47</accession>
<dbReference type="CDD" id="cd17932">
    <property type="entry name" value="DEXQc_UvrD"/>
    <property type="match status" value="1"/>
</dbReference>
<evidence type="ECO:0000256" key="10">
    <source>
        <dbReference type="PROSITE-ProRule" id="PRU00560"/>
    </source>
</evidence>
<dbReference type="Pfam" id="PF00580">
    <property type="entry name" value="UvrD-helicase"/>
    <property type="match status" value="1"/>
</dbReference>
<dbReference type="InterPro" id="IPR013986">
    <property type="entry name" value="DExx_box_DNA_helicase_dom_sf"/>
</dbReference>
<evidence type="ECO:0000256" key="9">
    <source>
        <dbReference type="ARBA" id="ARBA00048988"/>
    </source>
</evidence>
<dbReference type="Proteomes" id="UP000614741">
    <property type="component" value="Unassembled WGS sequence"/>
</dbReference>
<feature type="domain" description="UvrD-like helicase ATP-binding" evidence="11">
    <location>
        <begin position="11"/>
        <end position="301"/>
    </location>
</feature>
<dbReference type="PROSITE" id="PS51198">
    <property type="entry name" value="UVRD_HELICASE_ATP_BIND"/>
    <property type="match status" value="1"/>
</dbReference>
<sequence length="647" mass="68468">MSAAAAEEVLAGLDDRQAAAVVAPPGPVRIMAGAGTGKTRTITHRIAYQHLTGATPADSVLAVTHSAKAAGEMRDRLARLGAGNVQARTFHAAAMRQLRYFWPATGLPGDGPVLLDVDGRGAYYRYLRGALAVTLRTSAGDLDAALVTDLATELTWAAARDLTADKYPAAATAAGRRPGLSLATVAGAMRRYTTAKRAAGVLDFADLLSTCARMLEEHEEVAAAVRGQYASFVVDEYQDTDPAQQRLLDAWLDGRDRLAVVGDARQAVYAFKGADPALLRDFTVRFPHAVTVDLVHDHRSTRQVVEAANRLMAGRTEAAGPALVGMRGDGPAPLVERCDDEDDEDARVVTTVQGWLRAGVPAEEIAVLHRFNAQAVKLTAALRDAGVPVVAGDGSAYFDRREVAQTLTLLRRHASRAPDDDARAALDDALARAGYDPDAPPDGTGAARERWDALDALRALVASLPAALTRTVRTLSVDLDRRAAEDHAPPGRGAVTVTTIHKAKGLEWDACLLARATAGSLPSVYATTGAELAEERRLAYVAVTRARRHLVATWAAGRPGGRPARPSPYLDALAPADAPRGRDVARAALPGRGAGDRAGARFTAGQRVTHDRHGLGRVVDVRAGRVTVDFGSDGRRTLTPDGRLVAL</sequence>
<dbReference type="EMBL" id="BONP01000020">
    <property type="protein sequence ID" value="GIG41109.1"/>
    <property type="molecule type" value="Genomic_DNA"/>
</dbReference>
<dbReference type="GO" id="GO:0004386">
    <property type="term" value="F:helicase activity"/>
    <property type="evidence" value="ECO:0007669"/>
    <property type="project" value="UniProtKB-KW"/>
</dbReference>
<keyword evidence="14" id="KW-1185">Reference proteome</keyword>
<feature type="binding site" evidence="10">
    <location>
        <begin position="32"/>
        <end position="39"/>
    </location>
    <ligand>
        <name>ATP</name>
        <dbReference type="ChEBI" id="CHEBI:30616"/>
    </ligand>
</feature>
<evidence type="ECO:0000256" key="2">
    <source>
        <dbReference type="ARBA" id="ARBA00022741"/>
    </source>
</evidence>
<keyword evidence="4 10" id="KW-0347">Helicase</keyword>
<evidence type="ECO:0000256" key="8">
    <source>
        <dbReference type="ARBA" id="ARBA00034808"/>
    </source>
</evidence>
<evidence type="ECO:0000256" key="3">
    <source>
        <dbReference type="ARBA" id="ARBA00022801"/>
    </source>
</evidence>
<comment type="caution">
    <text evidence="13">The sequence shown here is derived from an EMBL/GenBank/DDBJ whole genome shotgun (WGS) entry which is preliminary data.</text>
</comment>
<dbReference type="InterPro" id="IPR014016">
    <property type="entry name" value="UvrD-like_ATP-bd"/>
</dbReference>
<comment type="catalytic activity">
    <reaction evidence="7">
        <text>Couples ATP hydrolysis with the unwinding of duplex DNA by translocating in the 3'-5' direction.</text>
        <dbReference type="EC" id="5.6.2.4"/>
    </reaction>
</comment>
<gene>
    <name evidence="13" type="ORF">Cph01nite_28710</name>
</gene>
<feature type="domain" description="UvrD-like helicase C-terminal" evidence="12">
    <location>
        <begin position="302"/>
        <end position="548"/>
    </location>
</feature>